<dbReference type="FunFam" id="3.30.2350.10:FF:000006">
    <property type="entry name" value="Pseudouridine synthase"/>
    <property type="match status" value="1"/>
</dbReference>
<feature type="domain" description="RNA-binding S4" evidence="8">
    <location>
        <begin position="15"/>
        <end position="79"/>
    </location>
</feature>
<keyword evidence="3 6" id="KW-0694">RNA-binding</keyword>
<accession>A0A0M0LEG2</accession>
<evidence type="ECO:0000259" key="8">
    <source>
        <dbReference type="SMART" id="SM00363"/>
    </source>
</evidence>
<proteinExistence type="inferred from homology"/>
<comment type="function">
    <text evidence="7">Responsible for synthesis of pseudouridine from uracil.</text>
</comment>
<evidence type="ECO:0000313" key="10">
    <source>
        <dbReference type="Proteomes" id="UP000036867"/>
    </source>
</evidence>
<dbReference type="InterPro" id="IPR002942">
    <property type="entry name" value="S4_RNA-bd"/>
</dbReference>
<organism evidence="9 10">
    <name type="scientific">Viridibacillus arvi</name>
    <dbReference type="NCBI Taxonomy" id="263475"/>
    <lineage>
        <taxon>Bacteria</taxon>
        <taxon>Bacillati</taxon>
        <taxon>Bacillota</taxon>
        <taxon>Bacilli</taxon>
        <taxon>Bacillales</taxon>
        <taxon>Caryophanaceae</taxon>
        <taxon>Viridibacillus</taxon>
    </lineage>
</organism>
<evidence type="ECO:0000313" key="9">
    <source>
        <dbReference type="EMBL" id="KOO49351.1"/>
    </source>
</evidence>
<dbReference type="CDD" id="cd02869">
    <property type="entry name" value="PseudoU_synth_RluA_like"/>
    <property type="match status" value="1"/>
</dbReference>
<dbReference type="EC" id="5.4.99.-" evidence="7"/>
<keyword evidence="10" id="KW-1185">Reference proteome</keyword>
<comment type="catalytic activity">
    <reaction evidence="1 7">
        <text>a uridine in RNA = a pseudouridine in RNA</text>
        <dbReference type="Rhea" id="RHEA:48348"/>
        <dbReference type="Rhea" id="RHEA-COMP:12068"/>
        <dbReference type="Rhea" id="RHEA-COMP:12069"/>
        <dbReference type="ChEBI" id="CHEBI:65314"/>
        <dbReference type="ChEBI" id="CHEBI:65315"/>
    </reaction>
</comment>
<dbReference type="InterPro" id="IPR006145">
    <property type="entry name" value="PsdUridine_synth_RsuA/RluA"/>
</dbReference>
<comment type="similarity">
    <text evidence="2 7">Belongs to the pseudouridine synthase RluA family.</text>
</comment>
<evidence type="ECO:0000256" key="1">
    <source>
        <dbReference type="ARBA" id="ARBA00000073"/>
    </source>
</evidence>
<dbReference type="GO" id="GO:0000455">
    <property type="term" value="P:enzyme-directed rRNA pseudouridine synthesis"/>
    <property type="evidence" value="ECO:0007669"/>
    <property type="project" value="UniProtKB-ARBA"/>
</dbReference>
<dbReference type="STRING" id="263475.AMD00_13345"/>
<dbReference type="CDD" id="cd00165">
    <property type="entry name" value="S4"/>
    <property type="match status" value="1"/>
</dbReference>
<dbReference type="InterPro" id="IPR050188">
    <property type="entry name" value="RluA_PseudoU_synthase"/>
</dbReference>
<dbReference type="PANTHER" id="PTHR21600:SF44">
    <property type="entry name" value="RIBOSOMAL LARGE SUBUNIT PSEUDOURIDINE SYNTHASE D"/>
    <property type="match status" value="1"/>
</dbReference>
<dbReference type="InterPro" id="IPR006224">
    <property type="entry name" value="PsdUridine_synth_RluA-like_CS"/>
</dbReference>
<evidence type="ECO:0000256" key="4">
    <source>
        <dbReference type="ARBA" id="ARBA00023235"/>
    </source>
</evidence>
<dbReference type="RefSeq" id="WP_053417523.1">
    <property type="nucleotide sequence ID" value="NZ_JBHVNE010000002.1"/>
</dbReference>
<dbReference type="InterPro" id="IPR036986">
    <property type="entry name" value="S4_RNA-bd_sf"/>
</dbReference>
<dbReference type="InterPro" id="IPR006225">
    <property type="entry name" value="PsdUridine_synth_RluC/D"/>
</dbReference>
<dbReference type="Proteomes" id="UP000036867">
    <property type="component" value="Unassembled WGS sequence"/>
</dbReference>
<dbReference type="Pfam" id="PF00849">
    <property type="entry name" value="PseudoU_synth_2"/>
    <property type="match status" value="1"/>
</dbReference>
<sequence length="304" mass="33798">MTAVSYTVMQELNGERIDKAFAAMQQDWSRSQIQAWLKDGIVMVNDEPVKTKYKVKEGDVISVTPPETEPLEIVAEDLNLEIVYEDSDVIVVNKPKGMVVHPAPGHATGTLVNGLMYHCKDLSGINGVARPGIVHRIDKDTSGLLMVAKNDKAHESLVQQLVDKTVTRRYTALVHGHIPHDKGTIDAPIGRDSRDRQKMGVVDNGKHAITHFTVIDRLGVDYTLVQCRLETGRTHQIRVHMNYIGYPLAGDPKYGPRKTLDFGGQVLHAGVLGFIHPSTGEYLEFEAPLPADYEELLKELKSNY</sequence>
<dbReference type="PROSITE" id="PS01129">
    <property type="entry name" value="PSI_RLU"/>
    <property type="match status" value="1"/>
</dbReference>
<evidence type="ECO:0000256" key="7">
    <source>
        <dbReference type="RuleBase" id="RU362028"/>
    </source>
</evidence>
<dbReference type="AlphaFoldDB" id="A0A0M0LEG2"/>
<dbReference type="GO" id="GO:0120159">
    <property type="term" value="F:rRNA pseudouridine synthase activity"/>
    <property type="evidence" value="ECO:0007669"/>
    <property type="project" value="UniProtKB-ARBA"/>
</dbReference>
<dbReference type="NCBIfam" id="TIGR00005">
    <property type="entry name" value="rluA_subfam"/>
    <property type="match status" value="1"/>
</dbReference>
<dbReference type="GeneID" id="301137080"/>
<feature type="active site" evidence="5">
    <location>
        <position position="138"/>
    </location>
</feature>
<evidence type="ECO:0000256" key="5">
    <source>
        <dbReference type="PIRSR" id="PIRSR606225-1"/>
    </source>
</evidence>
<dbReference type="SMART" id="SM00363">
    <property type="entry name" value="S4"/>
    <property type="match status" value="1"/>
</dbReference>
<dbReference type="Gene3D" id="3.30.2350.10">
    <property type="entry name" value="Pseudouridine synthase"/>
    <property type="match status" value="1"/>
</dbReference>
<dbReference type="PANTHER" id="PTHR21600">
    <property type="entry name" value="MITOCHONDRIAL RNA PSEUDOURIDINE SYNTHASE"/>
    <property type="match status" value="1"/>
</dbReference>
<dbReference type="EMBL" id="LILB01000005">
    <property type="protein sequence ID" value="KOO49351.1"/>
    <property type="molecule type" value="Genomic_DNA"/>
</dbReference>
<gene>
    <name evidence="9" type="ORF">AMD00_13345</name>
</gene>
<dbReference type="Gene3D" id="3.10.290.10">
    <property type="entry name" value="RNA-binding S4 domain"/>
    <property type="match status" value="1"/>
</dbReference>
<dbReference type="PROSITE" id="PS50889">
    <property type="entry name" value="S4"/>
    <property type="match status" value="1"/>
</dbReference>
<evidence type="ECO:0000256" key="3">
    <source>
        <dbReference type="ARBA" id="ARBA00022884"/>
    </source>
</evidence>
<dbReference type="InterPro" id="IPR020103">
    <property type="entry name" value="PsdUridine_synth_cat_dom_sf"/>
</dbReference>
<dbReference type="GO" id="GO:0003723">
    <property type="term" value="F:RNA binding"/>
    <property type="evidence" value="ECO:0007669"/>
    <property type="project" value="UniProtKB-KW"/>
</dbReference>
<dbReference type="SUPFAM" id="SSF55120">
    <property type="entry name" value="Pseudouridine synthase"/>
    <property type="match status" value="1"/>
</dbReference>
<dbReference type="SUPFAM" id="SSF55174">
    <property type="entry name" value="Alpha-L RNA-binding motif"/>
    <property type="match status" value="1"/>
</dbReference>
<dbReference type="Pfam" id="PF01479">
    <property type="entry name" value="S4"/>
    <property type="match status" value="1"/>
</dbReference>
<protein>
    <recommendedName>
        <fullName evidence="7">Pseudouridine synthase</fullName>
        <ecNumber evidence="7">5.4.99.-</ecNumber>
    </recommendedName>
</protein>
<name>A0A0M0LEG2_9BACL</name>
<dbReference type="PATRIC" id="fig|263475.3.peg.3928"/>
<keyword evidence="4 7" id="KW-0413">Isomerase</keyword>
<reference evidence="10" key="1">
    <citation type="submission" date="2015-08" db="EMBL/GenBank/DDBJ databases">
        <title>Fjat-10028 dsm 16317.</title>
        <authorList>
            <person name="Liu B."/>
            <person name="Wang J."/>
            <person name="Zhu Y."/>
            <person name="Liu G."/>
            <person name="Chen Q."/>
            <person name="Chen Z."/>
            <person name="Lan J."/>
            <person name="Che J."/>
            <person name="Ge C."/>
            <person name="Shi H."/>
            <person name="Pan Z."/>
            <person name="Liu X."/>
        </authorList>
    </citation>
    <scope>NUCLEOTIDE SEQUENCE [LARGE SCALE GENOMIC DNA]</scope>
    <source>
        <strain evidence="10">DSM 16317</strain>
    </source>
</reference>
<evidence type="ECO:0000256" key="6">
    <source>
        <dbReference type="PROSITE-ProRule" id="PRU00182"/>
    </source>
</evidence>
<comment type="caution">
    <text evidence="9">The sequence shown here is derived from an EMBL/GenBank/DDBJ whole genome shotgun (WGS) entry which is preliminary data.</text>
</comment>
<evidence type="ECO:0000256" key="2">
    <source>
        <dbReference type="ARBA" id="ARBA00010876"/>
    </source>
</evidence>
<dbReference type="OrthoDB" id="9807829at2"/>